<dbReference type="Gene3D" id="3.40.50.720">
    <property type="entry name" value="NAD(P)-binding Rossmann-like Domain"/>
    <property type="match status" value="3"/>
</dbReference>
<dbReference type="GO" id="GO:0044550">
    <property type="term" value="P:secondary metabolite biosynthetic process"/>
    <property type="evidence" value="ECO:0007669"/>
    <property type="project" value="TreeGrafter"/>
</dbReference>
<evidence type="ECO:0000256" key="1">
    <source>
        <dbReference type="ARBA" id="ARBA00022450"/>
    </source>
</evidence>
<dbReference type="GO" id="GO:0008168">
    <property type="term" value="F:methyltransferase activity"/>
    <property type="evidence" value="ECO:0007669"/>
    <property type="project" value="UniProtKB-KW"/>
</dbReference>
<dbReference type="CDD" id="cd05274">
    <property type="entry name" value="KR_FAS_SDR_x"/>
    <property type="match status" value="1"/>
</dbReference>
<dbReference type="InterPro" id="IPR029063">
    <property type="entry name" value="SAM-dependent_MTases_sf"/>
</dbReference>
<gene>
    <name evidence="12" type="ORF">COCCADRAFT_9975</name>
</gene>
<dbReference type="PROSITE" id="PS00606">
    <property type="entry name" value="KS3_1"/>
    <property type="match status" value="1"/>
</dbReference>
<dbReference type="InterPro" id="IPR036291">
    <property type="entry name" value="NAD(P)-bd_dom_sf"/>
</dbReference>
<dbReference type="GO" id="GO:0004315">
    <property type="term" value="F:3-oxoacyl-[acyl-carrier-protein] synthase activity"/>
    <property type="evidence" value="ECO:0007669"/>
    <property type="project" value="InterPro"/>
</dbReference>
<dbReference type="InterPro" id="IPR011032">
    <property type="entry name" value="GroES-like_sf"/>
</dbReference>
<dbReference type="InterPro" id="IPR013968">
    <property type="entry name" value="PKS_KR"/>
</dbReference>
<dbReference type="PROSITE" id="PS00012">
    <property type="entry name" value="PHOSPHOPANTETHEINE"/>
    <property type="match status" value="1"/>
</dbReference>
<dbReference type="GO" id="GO:0006633">
    <property type="term" value="P:fatty acid biosynthetic process"/>
    <property type="evidence" value="ECO:0007669"/>
    <property type="project" value="InterPro"/>
</dbReference>
<dbReference type="SUPFAM" id="SSF55048">
    <property type="entry name" value="Probable ACP-binding domain of malonyl-CoA ACP transacylase"/>
    <property type="match status" value="1"/>
</dbReference>
<keyword evidence="3" id="KW-0808">Transferase</keyword>
<dbReference type="Gene3D" id="3.40.47.10">
    <property type="match status" value="1"/>
</dbReference>
<keyword evidence="13" id="KW-1185">Reference proteome</keyword>
<dbReference type="GO" id="GO:0032259">
    <property type="term" value="P:methylation"/>
    <property type="evidence" value="ECO:0007669"/>
    <property type="project" value="UniProtKB-KW"/>
</dbReference>
<dbReference type="eggNOG" id="KOG1202">
    <property type="taxonomic scope" value="Eukaryota"/>
</dbReference>
<dbReference type="GO" id="GO:0031177">
    <property type="term" value="F:phosphopantetheine binding"/>
    <property type="evidence" value="ECO:0007669"/>
    <property type="project" value="InterPro"/>
</dbReference>
<dbReference type="InterPro" id="IPR020806">
    <property type="entry name" value="PKS_PP-bd"/>
</dbReference>
<dbReference type="InterPro" id="IPR013149">
    <property type="entry name" value="ADH-like_C"/>
</dbReference>
<feature type="domain" description="Ketosynthase family 3 (KS3)" evidence="10">
    <location>
        <begin position="23"/>
        <end position="449"/>
    </location>
</feature>
<dbReference type="Gene3D" id="1.10.1200.10">
    <property type="entry name" value="ACP-like"/>
    <property type="match status" value="1"/>
</dbReference>
<dbReference type="KEGG" id="bze:COCCADRAFT_9975"/>
<evidence type="ECO:0000256" key="4">
    <source>
        <dbReference type="ARBA" id="ARBA00022857"/>
    </source>
</evidence>
<dbReference type="InterPro" id="IPR042104">
    <property type="entry name" value="PKS_dehydratase_sf"/>
</dbReference>
<dbReference type="InterPro" id="IPR016036">
    <property type="entry name" value="Malonyl_transacylase_ACP-bd"/>
</dbReference>
<dbReference type="InterPro" id="IPR018201">
    <property type="entry name" value="Ketoacyl_synth_AS"/>
</dbReference>
<dbReference type="SUPFAM" id="SSF51735">
    <property type="entry name" value="NAD(P)-binding Rossmann-fold domains"/>
    <property type="match status" value="2"/>
</dbReference>
<dbReference type="SMART" id="SM00823">
    <property type="entry name" value="PKS_PP"/>
    <property type="match status" value="1"/>
</dbReference>
<dbReference type="Pfam" id="PF02801">
    <property type="entry name" value="Ketoacyl-synt_C"/>
    <property type="match status" value="1"/>
</dbReference>
<accession>W6XJS9</accession>
<dbReference type="PROSITE" id="PS50075">
    <property type="entry name" value="CARRIER"/>
    <property type="match status" value="1"/>
</dbReference>
<dbReference type="Pfam" id="PF00698">
    <property type="entry name" value="Acyl_transf_1"/>
    <property type="match status" value="1"/>
</dbReference>
<dbReference type="InterPro" id="IPR013154">
    <property type="entry name" value="ADH-like_N"/>
</dbReference>
<dbReference type="Gene3D" id="3.40.366.10">
    <property type="entry name" value="Malonyl-Coenzyme A Acyl Carrier Protein, domain 2"/>
    <property type="match status" value="1"/>
</dbReference>
<evidence type="ECO:0000256" key="8">
    <source>
        <dbReference type="PROSITE-ProRule" id="PRU01363"/>
    </source>
</evidence>
<keyword evidence="1" id="KW-0596">Phosphopantetheine</keyword>
<dbReference type="RefSeq" id="XP_007718262.1">
    <property type="nucleotide sequence ID" value="XM_007720072.1"/>
</dbReference>
<name>W6XJS9_COCC2</name>
<evidence type="ECO:0000256" key="6">
    <source>
        <dbReference type="ARBA" id="ARBA00023268"/>
    </source>
</evidence>
<dbReference type="Gene3D" id="3.40.50.150">
    <property type="entry name" value="Vaccinia Virus protein VP39"/>
    <property type="match status" value="1"/>
</dbReference>
<evidence type="ECO:0000256" key="2">
    <source>
        <dbReference type="ARBA" id="ARBA00022553"/>
    </source>
</evidence>
<dbReference type="InterPro" id="IPR036736">
    <property type="entry name" value="ACP-like_sf"/>
</dbReference>
<evidence type="ECO:0000256" key="7">
    <source>
        <dbReference type="ARBA" id="ARBA00023315"/>
    </source>
</evidence>
<sequence>MLDTNNTHCSNNDVNTKPWHRDSEPIAVVGMGCRWPGGVNDTSGLWDLLIQKRTGFKKFGDHRFELDGFYHPNADRPGSIANEGGHLLAEDPRLFDHTFFGMTPLEVETMDPSQRKLLEVVFEAFENAGETWDSFWGSRTGVYVGNFTNDHSIIQFRDPDHPRPYASTGTSTSILSNRVNYILNLQGPSVTIDTACSSSMYALHLAVNALRNGDCDAAIVAGSNLIMDPAMQQMMTKLGVLSRTSTCHTFDESVDGYARGEGFAAIYLKKVSSAITDDYPIRALIRGTAINANGRTGGITHPSQQGQEAVIKKAYENAGNLNLDDTTYFECHGTGTPVGDPVEIAAISNVFSHHRTEDSPLLAGSIKTNLGHTESSSALAGIMKVILALESNLIPPSVGINKLNPKIDFQAAKIKILTEPTPWPKDQLRRASVNSFGYGGANGHCIIDHVHCVLPNYQRRPDTPLRYLNGTVLEHSNGTSTKSSWPVHYPLERQPVLQKLESGGTPPSAVLLPFSAHNETSLQLNIDKLKQTIEGKDLADIAYTLAVRRSKFSQRTFRIVDSSNPTVGLEINENTWTSNPQPPKVGFVFTGQGAQWHSMGAELFRYNVFGNAICFLDRVLRELPDPPNWCIEDILRGHSTESIDMPEISQTVCSALQIGIVDLLSSWSLKPSVVAGHSSGEIAACYAAGRIDAAEAIISAYMRGQAVSRNQADGLMLAVGLGCEDVEKYLTQCGDRVQIAAINSPGSVTLSGSAAAIKEIADTMTADQVFNRVLKTGGNAYHSYHMKPLGEWYESSLVSALENTKIASVIALGHKYASVPWISSVRPGKETTKLTVDASYWRSNLESPVDFAGAITKMTTAGTGCPDILVEIGPHPALKGPVAQILKSSGTNAPYLASLKRGQDGQTCLLQLAGSLYSANVDINLVAINSTQKIEGKDLILYHGHTAVDLPPYQYSYGPIVYHESRFSHEFRHRNSASHDLLGAKLSGNTRLRPQWRNILRLKDVPWLADHKLLPDVVFPAAGYIAMAVEASWRTYKELPNSLPLVTTSLRNIKISAALRIPDDDKGVEIIFTLDVPDGISAKSPSWMNFTVTSVSSDFSTWTEHCTGSVRVHVEDVPPPQAMSTTMDARVVSTPEWYRKFADIGLGYGPAFQGLSNIHADPDIHLATATVALDTTKDMLSEQSYYPLHPASLDALFQLALIGSHGGQMEEAYTAYVPVHIDHLYLRHGFTQDTGVGIASGERLGLRGAHARVQMIDQAGEVVLDIPRLRCISYSESVRENPASAKPFSAPLTRMVWRPDVRHLSNQQAAILMPPPTENLDKIHLFDILEWMGTLVVAEIQDMIADDCRLNDSPEHIQNFISWIHRRAADDNQWTRKAKQLTSSDRMNILHTLLKQVPDCSDVKIAWHVFQNIDDILHERKTGLDVVLENGLLSAMYEDGFIMTGAYPQLTRLFDLLGHSNPSMKILEVGAGTGGATRVIMRTLRGANQIKRYKDYTFTDVSSVFLAASRDQFFDHSDMEFGVLDIEQDPLSQGYNAVYDLVVASECLHATSDMANTLRNCRKLLKTGGKLIVVENLRTVIGHGLVLGTLPGYWSGVKDGRTESPFMDEARWKEELVKAGFSGIDILLNDYPVPYATACTIMSTAVEEEFVIAPKTQVGSHISKSLLLVHGVAGEMLQRVTSELTSRGIPFTTTTLDETSPLPVDLRTIVLFDETNSLEDPTHQHWTRFQSLVQSSNTMVCLTTSGLLDGKHPNGAIITGVLRIIGTENPASRFLSIDVDPDALNQSNTHVEKSIVDLESTLHIEPTEAFEDREFTYRDGMLWVSRVVPDINLQAQAELAQMLPSSTQLLPFDSQGPVRAAFETPGILSSLYFKPYTEMWTALPDDFVQVKVAAVGLNWKDLAISAGKFDMNNFSSEFSGVVEQVGPEAAGRFSVGDRVYGMGKGHFGNYLRTPAAYIQHMRSGDDFVKVASMPLVYMTAIYAFMFATQIKPGEKVLIQTATGGLGLAALHLARSMGAEVFATAGSPSKVRYLVEQMAIPKDRIFSSRHAGDVAKIRQATDGHGFDVILGTATGDLLYESVKLLAPLGRYIDVGRVDVQNSGSIGLELFQKSATFSSFDLGLVMATSTPIASELMRNVDKLYREGKIGPIPSIMESDVSQLDQTLLSMSKGSHIGKFVVTFTNPESLVRMVPAAPHAEFLPEAEYIVTGGLGGLARSIVAWMAARGARHFTLLSRSGASSPEAKVFIHNMADKGIRIELIACDVSKLDQVSEAFKKASFTRTVKGVVHAAVTYVDLSFDKFTIEEWQAGLSAKVAGTKVLHKVTKDLPLDFFVMTTSITSVVAIATQPAYIAANNFQDAFARYRRSKGLPASTASFGLITNVGHLSTNQTTLAGMARNKVLGVTEYNFLRLFELAFLNNDICEKEPSGRLGVVSDSITTIPILTCLDPAEMARKSQQAGPEAAGVEPRWYTDGRVSLIMRAFEDAKRYQSRTSEGRDASADGDAALTQLQKQFNEAIKAGPSEQQEVESLVASAIVATVSTMLFIDASSVDPDRTVADYGVDSLIAAELRNWLKKAFRVNVSMLQLLDTSISMKKLANIVVSSSLLSTQPSADSRTLEK</sequence>
<dbReference type="SUPFAM" id="SSF47336">
    <property type="entry name" value="ACP-like"/>
    <property type="match status" value="1"/>
</dbReference>
<dbReference type="Pfam" id="PF16197">
    <property type="entry name" value="KAsynt_C_assoc"/>
    <property type="match status" value="1"/>
</dbReference>
<dbReference type="GO" id="GO:0016491">
    <property type="term" value="F:oxidoreductase activity"/>
    <property type="evidence" value="ECO:0007669"/>
    <property type="project" value="UniProtKB-KW"/>
</dbReference>
<dbReference type="GeneID" id="19154865"/>
<dbReference type="InterPro" id="IPR016035">
    <property type="entry name" value="Acyl_Trfase/lysoPLipase"/>
</dbReference>
<dbReference type="InterPro" id="IPR006162">
    <property type="entry name" value="Ppantetheine_attach_site"/>
</dbReference>
<feature type="domain" description="Carrier" evidence="9">
    <location>
        <begin position="2526"/>
        <end position="2604"/>
    </location>
</feature>
<dbReference type="InterPro" id="IPR049900">
    <property type="entry name" value="PKS_mFAS_DH"/>
</dbReference>
<dbReference type="InterPro" id="IPR014031">
    <property type="entry name" value="Ketoacyl_synth_C"/>
</dbReference>
<dbReference type="InterPro" id="IPR020807">
    <property type="entry name" value="PKS_DH"/>
</dbReference>
<evidence type="ECO:0000256" key="3">
    <source>
        <dbReference type="ARBA" id="ARBA00022679"/>
    </source>
</evidence>
<dbReference type="InterPro" id="IPR014030">
    <property type="entry name" value="Ketoacyl_synth_N"/>
</dbReference>
<dbReference type="InterPro" id="IPR050091">
    <property type="entry name" value="PKS_NRPS_Biosynth_Enz"/>
</dbReference>
<dbReference type="InterPro" id="IPR020841">
    <property type="entry name" value="PKS_Beta-ketoAc_synthase_dom"/>
</dbReference>
<dbReference type="SUPFAM" id="SSF53335">
    <property type="entry name" value="S-adenosyl-L-methionine-dependent methyltransferases"/>
    <property type="match status" value="1"/>
</dbReference>
<dbReference type="InterPro" id="IPR014043">
    <property type="entry name" value="Acyl_transferase_dom"/>
</dbReference>
<dbReference type="Pfam" id="PF08242">
    <property type="entry name" value="Methyltransf_12"/>
    <property type="match status" value="1"/>
</dbReference>
<dbReference type="Pfam" id="PF21089">
    <property type="entry name" value="PKS_DH_N"/>
    <property type="match status" value="1"/>
</dbReference>
<reference evidence="12 13" key="1">
    <citation type="journal article" date="2013" name="PLoS Genet.">
        <title>Comparative genome structure, secondary metabolite, and effector coding capacity across Cochliobolus pathogens.</title>
        <authorList>
            <person name="Condon B.J."/>
            <person name="Leng Y."/>
            <person name="Wu D."/>
            <person name="Bushley K.E."/>
            <person name="Ohm R.A."/>
            <person name="Otillar R."/>
            <person name="Martin J."/>
            <person name="Schackwitz W."/>
            <person name="Grimwood J."/>
            <person name="MohdZainudin N."/>
            <person name="Xue C."/>
            <person name="Wang R."/>
            <person name="Manning V.A."/>
            <person name="Dhillon B."/>
            <person name="Tu Z.J."/>
            <person name="Steffenson B.J."/>
            <person name="Salamov A."/>
            <person name="Sun H."/>
            <person name="Lowry S."/>
            <person name="LaButti K."/>
            <person name="Han J."/>
            <person name="Copeland A."/>
            <person name="Lindquist E."/>
            <person name="Barry K."/>
            <person name="Schmutz J."/>
            <person name="Baker S.E."/>
            <person name="Ciuffetti L.M."/>
            <person name="Grigoriev I.V."/>
            <person name="Zhong S."/>
            <person name="Turgeon B.G."/>
        </authorList>
    </citation>
    <scope>NUCLEOTIDE SEQUENCE [LARGE SCALE GENOMIC DNA]</scope>
    <source>
        <strain evidence="12 13">26-R-13</strain>
    </source>
</reference>
<evidence type="ECO:0000313" key="13">
    <source>
        <dbReference type="Proteomes" id="UP000053841"/>
    </source>
</evidence>
<dbReference type="SUPFAM" id="SSF50129">
    <property type="entry name" value="GroES-like"/>
    <property type="match status" value="1"/>
</dbReference>
<dbReference type="SMART" id="SM00829">
    <property type="entry name" value="PKS_ER"/>
    <property type="match status" value="1"/>
</dbReference>
<dbReference type="PANTHER" id="PTHR43775:SF50">
    <property type="entry name" value="HIGHLY REDUCING POLYKETIDE SYNTHASE SRDA"/>
    <property type="match status" value="1"/>
</dbReference>
<dbReference type="SMART" id="SM00822">
    <property type="entry name" value="PKS_KR"/>
    <property type="match status" value="1"/>
</dbReference>
<dbReference type="Gene3D" id="3.30.70.3290">
    <property type="match status" value="1"/>
</dbReference>
<dbReference type="InterPro" id="IPR049551">
    <property type="entry name" value="PKS_DH_C"/>
</dbReference>
<dbReference type="SUPFAM" id="SSF52151">
    <property type="entry name" value="FabD/lysophospholipase-like"/>
    <property type="match status" value="1"/>
</dbReference>
<dbReference type="OrthoDB" id="329835at2759"/>
<dbReference type="InterPro" id="IPR020843">
    <property type="entry name" value="ER"/>
</dbReference>
<dbReference type="Pfam" id="PF00109">
    <property type="entry name" value="ketoacyl-synt"/>
    <property type="match status" value="1"/>
</dbReference>
<evidence type="ECO:0000256" key="5">
    <source>
        <dbReference type="ARBA" id="ARBA00023002"/>
    </source>
</evidence>
<dbReference type="CDD" id="cd00833">
    <property type="entry name" value="PKS"/>
    <property type="match status" value="1"/>
</dbReference>
<dbReference type="Pfam" id="PF23297">
    <property type="entry name" value="ACP_SdgA_C"/>
    <property type="match status" value="1"/>
</dbReference>
<feature type="active site" description="Proton acceptor; for dehydratase activity" evidence="8">
    <location>
        <position position="1011"/>
    </location>
</feature>
<dbReference type="Proteomes" id="UP000053841">
    <property type="component" value="Unassembled WGS sequence"/>
</dbReference>
<keyword evidence="2" id="KW-0597">Phosphoprotein</keyword>
<organism evidence="12 13">
    <name type="scientific">Cochliobolus carbonum (strain 26-R-13)</name>
    <name type="common">Maize leaf spot fungus</name>
    <name type="synonym">Bipolaris zeicola</name>
    <dbReference type="NCBI Taxonomy" id="930089"/>
    <lineage>
        <taxon>Eukaryota</taxon>
        <taxon>Fungi</taxon>
        <taxon>Dikarya</taxon>
        <taxon>Ascomycota</taxon>
        <taxon>Pezizomycotina</taxon>
        <taxon>Dothideomycetes</taxon>
        <taxon>Pleosporomycetidae</taxon>
        <taxon>Pleosporales</taxon>
        <taxon>Pleosporineae</taxon>
        <taxon>Pleosporaceae</taxon>
        <taxon>Bipolaris</taxon>
    </lineage>
</organism>
<dbReference type="Gene3D" id="3.90.180.10">
    <property type="entry name" value="Medium-chain alcohol dehydrogenases, catalytic domain"/>
    <property type="match status" value="1"/>
</dbReference>
<dbReference type="PROSITE" id="PS52019">
    <property type="entry name" value="PKS_MFAS_DH"/>
    <property type="match status" value="1"/>
</dbReference>
<dbReference type="HOGENOM" id="CLU_000022_31_0_1"/>
<keyword evidence="7" id="KW-0012">Acyltransferase</keyword>
<dbReference type="Pfam" id="PF08659">
    <property type="entry name" value="KR"/>
    <property type="match status" value="1"/>
</dbReference>
<feature type="active site" description="Proton donor; for dehydratase activity" evidence="8">
    <location>
        <position position="1194"/>
    </location>
</feature>
<dbReference type="PANTHER" id="PTHR43775">
    <property type="entry name" value="FATTY ACID SYNTHASE"/>
    <property type="match status" value="1"/>
</dbReference>
<dbReference type="InterPro" id="IPR057326">
    <property type="entry name" value="KR_dom"/>
</dbReference>
<dbReference type="InterPro" id="IPR016039">
    <property type="entry name" value="Thiolase-like"/>
</dbReference>
<dbReference type="GO" id="GO:0004312">
    <property type="term" value="F:fatty acid synthase activity"/>
    <property type="evidence" value="ECO:0007669"/>
    <property type="project" value="TreeGrafter"/>
</dbReference>
<dbReference type="InterPro" id="IPR013217">
    <property type="entry name" value="Methyltransf_12"/>
</dbReference>
<evidence type="ECO:0000259" key="9">
    <source>
        <dbReference type="PROSITE" id="PS50075"/>
    </source>
</evidence>
<feature type="region of interest" description="N-terminal hotdog fold" evidence="8">
    <location>
        <begin position="979"/>
        <end position="1117"/>
    </location>
</feature>
<dbReference type="CDD" id="cd02440">
    <property type="entry name" value="AdoMet_MTases"/>
    <property type="match status" value="1"/>
</dbReference>
<dbReference type="SMART" id="SM00827">
    <property type="entry name" value="PKS_AT"/>
    <property type="match status" value="1"/>
</dbReference>
<dbReference type="Pfam" id="PF00107">
    <property type="entry name" value="ADH_zinc_N"/>
    <property type="match status" value="1"/>
</dbReference>
<keyword evidence="5" id="KW-0560">Oxidoreductase</keyword>
<dbReference type="Gene3D" id="3.10.129.110">
    <property type="entry name" value="Polyketide synthase dehydratase"/>
    <property type="match status" value="1"/>
</dbReference>
<dbReference type="STRING" id="930089.W6XJS9"/>
<dbReference type="CDD" id="cd05195">
    <property type="entry name" value="enoyl_red"/>
    <property type="match status" value="1"/>
</dbReference>
<proteinExistence type="predicted"/>
<dbReference type="SUPFAM" id="SSF53901">
    <property type="entry name" value="Thiolase-like"/>
    <property type="match status" value="1"/>
</dbReference>
<dbReference type="InterPro" id="IPR009081">
    <property type="entry name" value="PP-bd_ACP"/>
</dbReference>
<evidence type="ECO:0000313" key="12">
    <source>
        <dbReference type="EMBL" id="EUC27432.1"/>
    </source>
</evidence>
<dbReference type="InterPro" id="IPR001227">
    <property type="entry name" value="Ac_transferase_dom_sf"/>
</dbReference>
<feature type="region of interest" description="C-terminal hotdog fold" evidence="8">
    <location>
        <begin position="1129"/>
        <end position="1280"/>
    </location>
</feature>
<dbReference type="InterPro" id="IPR032821">
    <property type="entry name" value="PKS_assoc"/>
</dbReference>
<dbReference type="SMART" id="SM00826">
    <property type="entry name" value="PKS_DH"/>
    <property type="match status" value="1"/>
</dbReference>
<dbReference type="EMBL" id="KI964930">
    <property type="protein sequence ID" value="EUC27432.1"/>
    <property type="molecule type" value="Genomic_DNA"/>
</dbReference>
<dbReference type="Pfam" id="PF22621">
    <property type="entry name" value="CurL-like_PKS_C"/>
    <property type="match status" value="1"/>
</dbReference>
<keyword evidence="4" id="KW-0521">NADP</keyword>
<evidence type="ECO:0000259" key="10">
    <source>
        <dbReference type="PROSITE" id="PS52004"/>
    </source>
</evidence>
<dbReference type="InterPro" id="IPR049552">
    <property type="entry name" value="PKS_DH_N"/>
</dbReference>
<dbReference type="Pfam" id="PF08240">
    <property type="entry name" value="ADH_N"/>
    <property type="match status" value="1"/>
</dbReference>
<keyword evidence="6" id="KW-0511">Multifunctional enzyme</keyword>
<protein>
    <submittedName>
        <fullName evidence="12">Uncharacterized protein</fullName>
    </submittedName>
</protein>
<evidence type="ECO:0000259" key="11">
    <source>
        <dbReference type="PROSITE" id="PS52019"/>
    </source>
</evidence>
<dbReference type="SMART" id="SM00825">
    <property type="entry name" value="PKS_KS"/>
    <property type="match status" value="1"/>
</dbReference>
<feature type="domain" description="PKS/mFAS DH" evidence="11">
    <location>
        <begin position="979"/>
        <end position="1280"/>
    </location>
</feature>
<dbReference type="PROSITE" id="PS52004">
    <property type="entry name" value="KS3_2"/>
    <property type="match status" value="1"/>
</dbReference>
<dbReference type="Pfam" id="PF14765">
    <property type="entry name" value="PS-DH"/>
    <property type="match status" value="1"/>
</dbReference>